<accession>A0A0D0D6W1</accession>
<reference evidence="2" key="2">
    <citation type="submission" date="2015-01" db="EMBL/GenBank/DDBJ databases">
        <title>Evolutionary Origins and Diversification of the Mycorrhizal Mutualists.</title>
        <authorList>
            <consortium name="DOE Joint Genome Institute"/>
            <consortium name="Mycorrhizal Genomics Consortium"/>
            <person name="Kohler A."/>
            <person name="Kuo A."/>
            <person name="Nagy L.G."/>
            <person name="Floudas D."/>
            <person name="Copeland A."/>
            <person name="Barry K.W."/>
            <person name="Cichocki N."/>
            <person name="Veneault-Fourrey C."/>
            <person name="LaButti K."/>
            <person name="Lindquist E.A."/>
            <person name="Lipzen A."/>
            <person name="Lundell T."/>
            <person name="Morin E."/>
            <person name="Murat C."/>
            <person name="Riley R."/>
            <person name="Ohm R."/>
            <person name="Sun H."/>
            <person name="Tunlid A."/>
            <person name="Henrissat B."/>
            <person name="Grigoriev I.V."/>
            <person name="Hibbett D.S."/>
            <person name="Martin F."/>
        </authorList>
    </citation>
    <scope>NUCLEOTIDE SEQUENCE [LARGE SCALE GENOMIC DNA]</scope>
    <source>
        <strain evidence="2">Ve08.2h10</strain>
    </source>
</reference>
<keyword evidence="2" id="KW-1185">Reference proteome</keyword>
<sequence>MEKKGKTTLPNITWEANNHTLIWEFIDEIMKPANYKVLCGKLQKAENTSKETKP</sequence>
<name>A0A0D0D6W1_9AGAM</name>
<dbReference type="InParanoid" id="A0A0D0D6W1"/>
<reference evidence="1 2" key="1">
    <citation type="submission" date="2014-04" db="EMBL/GenBank/DDBJ databases">
        <authorList>
            <consortium name="DOE Joint Genome Institute"/>
            <person name="Kuo A."/>
            <person name="Kohler A."/>
            <person name="Jargeat P."/>
            <person name="Nagy L.G."/>
            <person name="Floudas D."/>
            <person name="Copeland A."/>
            <person name="Barry K.W."/>
            <person name="Cichocki N."/>
            <person name="Veneault-Fourrey C."/>
            <person name="LaButti K."/>
            <person name="Lindquist E.A."/>
            <person name="Lipzen A."/>
            <person name="Lundell T."/>
            <person name="Morin E."/>
            <person name="Murat C."/>
            <person name="Sun H."/>
            <person name="Tunlid A."/>
            <person name="Henrissat B."/>
            <person name="Grigoriev I.V."/>
            <person name="Hibbett D.S."/>
            <person name="Martin F."/>
            <person name="Nordberg H.P."/>
            <person name="Cantor M.N."/>
            <person name="Hua S.X."/>
        </authorList>
    </citation>
    <scope>NUCLEOTIDE SEQUENCE [LARGE SCALE GENOMIC DNA]</scope>
    <source>
        <strain evidence="1 2">Ve08.2h10</strain>
    </source>
</reference>
<dbReference type="AlphaFoldDB" id="A0A0D0D6W1"/>
<gene>
    <name evidence="1" type="ORF">PAXRUDRAFT_834123</name>
</gene>
<dbReference type="OrthoDB" id="3231351at2759"/>
<evidence type="ECO:0000313" key="1">
    <source>
        <dbReference type="EMBL" id="KIK79396.1"/>
    </source>
</evidence>
<dbReference type="Proteomes" id="UP000054538">
    <property type="component" value="Unassembled WGS sequence"/>
</dbReference>
<evidence type="ECO:0000313" key="2">
    <source>
        <dbReference type="Proteomes" id="UP000054538"/>
    </source>
</evidence>
<protein>
    <submittedName>
        <fullName evidence="1">Uncharacterized protein</fullName>
    </submittedName>
</protein>
<proteinExistence type="predicted"/>
<organism evidence="1 2">
    <name type="scientific">Paxillus rubicundulus Ve08.2h10</name>
    <dbReference type="NCBI Taxonomy" id="930991"/>
    <lineage>
        <taxon>Eukaryota</taxon>
        <taxon>Fungi</taxon>
        <taxon>Dikarya</taxon>
        <taxon>Basidiomycota</taxon>
        <taxon>Agaricomycotina</taxon>
        <taxon>Agaricomycetes</taxon>
        <taxon>Agaricomycetidae</taxon>
        <taxon>Boletales</taxon>
        <taxon>Paxilineae</taxon>
        <taxon>Paxillaceae</taxon>
        <taxon>Paxillus</taxon>
    </lineage>
</organism>
<dbReference type="HOGENOM" id="CLU_207418_0_0_1"/>
<dbReference type="EMBL" id="KN826293">
    <property type="protein sequence ID" value="KIK79396.1"/>
    <property type="molecule type" value="Genomic_DNA"/>
</dbReference>